<evidence type="ECO:0000256" key="1">
    <source>
        <dbReference type="ARBA" id="ARBA00005953"/>
    </source>
</evidence>
<protein>
    <submittedName>
        <fullName evidence="3">Acyl-CoA thioesterase, putative</fullName>
    </submittedName>
</protein>
<evidence type="ECO:0000256" key="2">
    <source>
        <dbReference type="ARBA" id="ARBA00022801"/>
    </source>
</evidence>
<evidence type="ECO:0000313" key="3">
    <source>
        <dbReference type="EMBL" id="AFU67604.1"/>
    </source>
</evidence>
<proteinExistence type="inferred from homology"/>
<keyword evidence="2" id="KW-0378">Hydrolase</keyword>
<name>K4IB05_PSYTT</name>
<sequence length="146" mass="16895">MSKNSKLIKPISTSSSIEVRYAETDQMGVVHHANYPIYFEQARVDWLRKMGMHYQEMEDKGIFLPLSKLTIDYKKPARFGNILNVKTLLNTLPSASIIFDYEIRNQNDEILTLGQTVLVFVDHKTKRPIRCPQNIMDLILKAIPKD</sequence>
<organism evidence="3 4">
    <name type="scientific">Psychroflexus torquis (strain ATCC 700755 / CIP 106069 / ACAM 623)</name>
    <dbReference type="NCBI Taxonomy" id="313595"/>
    <lineage>
        <taxon>Bacteria</taxon>
        <taxon>Pseudomonadati</taxon>
        <taxon>Bacteroidota</taxon>
        <taxon>Flavobacteriia</taxon>
        <taxon>Flavobacteriales</taxon>
        <taxon>Flavobacteriaceae</taxon>
        <taxon>Psychroflexus</taxon>
    </lineage>
</organism>
<dbReference type="InterPro" id="IPR029069">
    <property type="entry name" value="HotDog_dom_sf"/>
</dbReference>
<dbReference type="PANTHER" id="PTHR31793:SF27">
    <property type="entry name" value="NOVEL THIOESTERASE SUPERFAMILY DOMAIN AND SAPOSIN A-TYPE DOMAIN CONTAINING PROTEIN (0610012H03RIK)"/>
    <property type="match status" value="1"/>
</dbReference>
<dbReference type="Gene3D" id="3.10.129.10">
    <property type="entry name" value="Hotdog Thioesterase"/>
    <property type="match status" value="1"/>
</dbReference>
<keyword evidence="4" id="KW-1185">Reference proteome</keyword>
<gene>
    <name evidence="3" type="ordered locus">P700755_000583</name>
</gene>
<dbReference type="GO" id="GO:0047617">
    <property type="term" value="F:fatty acyl-CoA hydrolase activity"/>
    <property type="evidence" value="ECO:0007669"/>
    <property type="project" value="TreeGrafter"/>
</dbReference>
<dbReference type="InterPro" id="IPR006684">
    <property type="entry name" value="YbgC/YbaW"/>
</dbReference>
<dbReference type="Pfam" id="PF13279">
    <property type="entry name" value="4HBT_2"/>
    <property type="match status" value="1"/>
</dbReference>
<dbReference type="EMBL" id="CP003879">
    <property type="protein sequence ID" value="AFU67604.1"/>
    <property type="molecule type" value="Genomic_DNA"/>
</dbReference>
<dbReference type="RefSeq" id="WP_015023221.1">
    <property type="nucleotide sequence ID" value="NC_018721.1"/>
</dbReference>
<dbReference type="SUPFAM" id="SSF54637">
    <property type="entry name" value="Thioesterase/thiol ester dehydrase-isomerase"/>
    <property type="match status" value="1"/>
</dbReference>
<accession>K4IB05</accession>
<reference evidence="3" key="2">
    <citation type="submission" date="2012-09" db="EMBL/GenBank/DDBJ databases">
        <title>The complete sequence of Psychroflexus torquis an extreme psychrophile from sea-ice that is stimulated by light.</title>
        <authorList>
            <person name="Feng S."/>
            <person name="Powell S.M."/>
            <person name="Bowman J.P."/>
        </authorList>
    </citation>
    <scope>NUCLEOTIDE SEQUENCE [LARGE SCALE GENOMIC DNA]</scope>
    <source>
        <strain evidence="3">ATCC 700755</strain>
    </source>
</reference>
<dbReference type="eggNOG" id="COG0824">
    <property type="taxonomic scope" value="Bacteria"/>
</dbReference>
<dbReference type="OrthoDB" id="9800856at2"/>
<reference evidence="3" key="1">
    <citation type="submission" date="2006-03" db="EMBL/GenBank/DDBJ databases">
        <authorList>
            <person name="Bowman J."/>
            <person name="Ferriera S."/>
            <person name="Johnson J."/>
            <person name="Kravitz S."/>
            <person name="Halpern A."/>
            <person name="Remington K."/>
            <person name="Beeson K."/>
            <person name="Tran B."/>
            <person name="Rogers Y.-H."/>
            <person name="Friedman R."/>
            <person name="Venter J.C."/>
        </authorList>
    </citation>
    <scope>NUCLEOTIDE SEQUENCE [LARGE SCALE GENOMIC DNA]</scope>
    <source>
        <strain evidence="3">ATCC 700755</strain>
    </source>
</reference>
<dbReference type="PIRSF" id="PIRSF003230">
    <property type="entry name" value="YbgC"/>
    <property type="match status" value="1"/>
</dbReference>
<evidence type="ECO:0000313" key="4">
    <source>
        <dbReference type="Proteomes" id="UP000008514"/>
    </source>
</evidence>
<dbReference type="PANTHER" id="PTHR31793">
    <property type="entry name" value="4-HYDROXYBENZOYL-COA THIOESTERASE FAMILY MEMBER"/>
    <property type="match status" value="1"/>
</dbReference>
<dbReference type="InterPro" id="IPR050563">
    <property type="entry name" value="4-hydroxybenzoyl-CoA_TE"/>
</dbReference>
<dbReference type="Proteomes" id="UP000008514">
    <property type="component" value="Chromosome"/>
</dbReference>
<dbReference type="AlphaFoldDB" id="K4IB05"/>
<dbReference type="NCBIfam" id="TIGR00051">
    <property type="entry name" value="YbgC/FadM family acyl-CoA thioesterase"/>
    <property type="match status" value="1"/>
</dbReference>
<dbReference type="HOGENOM" id="CLU_101141_3_2_10"/>
<dbReference type="KEGG" id="ptq:P700755_000583"/>
<dbReference type="STRING" id="313595.P700755_000583"/>
<comment type="similarity">
    <text evidence="1">Belongs to the 4-hydroxybenzoyl-CoA thioesterase family.</text>
</comment>
<dbReference type="CDD" id="cd00586">
    <property type="entry name" value="4HBT"/>
    <property type="match status" value="1"/>
</dbReference>